<dbReference type="SUPFAM" id="SSF51182">
    <property type="entry name" value="RmlC-like cupins"/>
    <property type="match status" value="1"/>
</dbReference>
<proteinExistence type="predicted"/>
<evidence type="ECO:0008006" key="5">
    <source>
        <dbReference type="Google" id="ProtNLM"/>
    </source>
</evidence>
<organism evidence="3 4">
    <name type="scientific">Adineta ricciae</name>
    <name type="common">Rotifer</name>
    <dbReference type="NCBI Taxonomy" id="249248"/>
    <lineage>
        <taxon>Eukaryota</taxon>
        <taxon>Metazoa</taxon>
        <taxon>Spiralia</taxon>
        <taxon>Gnathifera</taxon>
        <taxon>Rotifera</taxon>
        <taxon>Eurotatoria</taxon>
        <taxon>Bdelloidea</taxon>
        <taxon>Adinetida</taxon>
        <taxon>Adinetidae</taxon>
        <taxon>Adineta</taxon>
    </lineage>
</organism>
<keyword evidence="1" id="KW-1133">Transmembrane helix</keyword>
<evidence type="ECO:0000313" key="4">
    <source>
        <dbReference type="Proteomes" id="UP000663828"/>
    </source>
</evidence>
<evidence type="ECO:0000313" key="2">
    <source>
        <dbReference type="EMBL" id="CAF1435877.1"/>
    </source>
</evidence>
<dbReference type="InterPro" id="IPR011051">
    <property type="entry name" value="RmlC_Cupin_sf"/>
</dbReference>
<dbReference type="InterPro" id="IPR014710">
    <property type="entry name" value="RmlC-like_jellyroll"/>
</dbReference>
<dbReference type="Proteomes" id="UP000663852">
    <property type="component" value="Unassembled WGS sequence"/>
</dbReference>
<accession>A0A815S8N2</accession>
<evidence type="ECO:0000256" key="1">
    <source>
        <dbReference type="SAM" id="Phobius"/>
    </source>
</evidence>
<dbReference type="Proteomes" id="UP000663828">
    <property type="component" value="Unassembled WGS sequence"/>
</dbReference>
<gene>
    <name evidence="2" type="ORF">EDS130_LOCUS38524</name>
    <name evidence="3" type="ORF">XAT740_LOCUS38957</name>
</gene>
<dbReference type="Gene3D" id="2.60.120.10">
    <property type="entry name" value="Jelly Rolls"/>
    <property type="match status" value="1"/>
</dbReference>
<dbReference type="AlphaFoldDB" id="A0A815S8N2"/>
<keyword evidence="1" id="KW-0812">Transmembrane</keyword>
<protein>
    <recommendedName>
        <fullName evidence="5">Cupin 2 conserved barrel domain-containing protein</fullName>
    </recommendedName>
</protein>
<keyword evidence="1" id="KW-0472">Membrane</keyword>
<feature type="transmembrane region" description="Helical" evidence="1">
    <location>
        <begin position="6"/>
        <end position="23"/>
    </location>
</feature>
<dbReference type="OrthoDB" id="9976870at2759"/>
<dbReference type="EMBL" id="CAJNOR010004266">
    <property type="protein sequence ID" value="CAF1488686.1"/>
    <property type="molecule type" value="Genomic_DNA"/>
</dbReference>
<name>A0A815S8N2_ADIRI</name>
<keyword evidence="4" id="KW-1185">Reference proteome</keyword>
<evidence type="ECO:0000313" key="3">
    <source>
        <dbReference type="EMBL" id="CAF1488686.1"/>
    </source>
</evidence>
<dbReference type="EMBL" id="CAJNOJ010000404">
    <property type="protein sequence ID" value="CAF1435877.1"/>
    <property type="molecule type" value="Genomic_DNA"/>
</dbReference>
<sequence length="226" mass="26164">MHWWLKSFVLVSFIGWVVYYRFLTSQLIRTRTKGSSHISTSLKSNTETYHFLQQSESSYFEFENTLYAHGLCGNLEVAPLSRPCTPPLHIHLRQIEYFTLLQGQLGYQLGDEISSCDVHTCPKPLIIQPGVPHTFWMDDNKEDLTVLIRVEPANRYNGLRRAFFENFGGVIRDESLSIWQIFVLFDNAETYLTTLPLSIMKNITKIGALIGQLLGFKHEYEEYTTD</sequence>
<reference evidence="3" key="1">
    <citation type="submission" date="2021-02" db="EMBL/GenBank/DDBJ databases">
        <authorList>
            <person name="Nowell W R."/>
        </authorList>
    </citation>
    <scope>NUCLEOTIDE SEQUENCE</scope>
</reference>
<comment type="caution">
    <text evidence="3">The sequence shown here is derived from an EMBL/GenBank/DDBJ whole genome shotgun (WGS) entry which is preliminary data.</text>
</comment>